<evidence type="ECO:0000313" key="2">
    <source>
        <dbReference type="Proteomes" id="UP000694523"/>
    </source>
</evidence>
<accession>A0A8C6WUS2</accession>
<reference evidence="1" key="1">
    <citation type="submission" date="2025-08" db="UniProtKB">
        <authorList>
            <consortium name="Ensembl"/>
        </authorList>
    </citation>
    <scope>IDENTIFICATION</scope>
</reference>
<dbReference type="InterPro" id="IPR009079">
    <property type="entry name" value="4_helix_cytokine-like_core"/>
</dbReference>
<keyword evidence="2" id="KW-1185">Reference proteome</keyword>
<dbReference type="Gene3D" id="1.20.1250.10">
    <property type="match status" value="1"/>
</dbReference>
<reference evidence="1" key="2">
    <citation type="submission" date="2025-09" db="UniProtKB">
        <authorList>
            <consortium name="Ensembl"/>
        </authorList>
    </citation>
    <scope>IDENTIFICATION</scope>
</reference>
<sequence length="96" mass="10931">MLDVLTRYKSFVKIVAEFKSCPSAHKMNQVLKDLHDDMTKCFKKDLGLKGTWDEGLLCDYLMERLFSFSILTARVFYLGDPAKHAEPTGPACALRN</sequence>
<dbReference type="Proteomes" id="UP000694523">
    <property type="component" value="Unplaced"/>
</dbReference>
<name>A0A8C6WUS2_9GOBI</name>
<dbReference type="Ensembl" id="ENSNMLT00000036859.1">
    <property type="protein sequence ID" value="ENSNMLP00000033112.1"/>
    <property type="gene ID" value="ENSNMLG00000020658.1"/>
</dbReference>
<protein>
    <submittedName>
        <fullName evidence="1">Uncharacterized protein</fullName>
    </submittedName>
</protein>
<proteinExistence type="predicted"/>
<organism evidence="1 2">
    <name type="scientific">Neogobius melanostomus</name>
    <name type="common">round goby</name>
    <dbReference type="NCBI Taxonomy" id="47308"/>
    <lineage>
        <taxon>Eukaryota</taxon>
        <taxon>Metazoa</taxon>
        <taxon>Chordata</taxon>
        <taxon>Craniata</taxon>
        <taxon>Vertebrata</taxon>
        <taxon>Euteleostomi</taxon>
        <taxon>Actinopterygii</taxon>
        <taxon>Neopterygii</taxon>
        <taxon>Teleostei</taxon>
        <taxon>Neoteleostei</taxon>
        <taxon>Acanthomorphata</taxon>
        <taxon>Gobiaria</taxon>
        <taxon>Gobiiformes</taxon>
        <taxon>Gobioidei</taxon>
        <taxon>Gobiidae</taxon>
        <taxon>Benthophilinae</taxon>
        <taxon>Neogobiini</taxon>
        <taxon>Neogobius</taxon>
    </lineage>
</organism>
<dbReference type="AlphaFoldDB" id="A0A8C6WUS2"/>
<evidence type="ECO:0000313" key="1">
    <source>
        <dbReference type="Ensembl" id="ENSNMLP00000033112.1"/>
    </source>
</evidence>